<dbReference type="STRING" id="28122.SAMN02745108_01542"/>
<accession>A0A1T4NB90</accession>
<evidence type="ECO:0000313" key="2">
    <source>
        <dbReference type="Proteomes" id="UP000190449"/>
    </source>
</evidence>
<reference evidence="1 2" key="1">
    <citation type="submission" date="2017-02" db="EMBL/GenBank/DDBJ databases">
        <authorList>
            <person name="Peterson S.W."/>
        </authorList>
    </citation>
    <scope>NUCLEOTIDE SEQUENCE [LARGE SCALE GENOMIC DNA]</scope>
    <source>
        <strain evidence="1 2">ATCC 43854</strain>
    </source>
</reference>
<sequence>MFRESDIPVAFHGFDKKAVSFGFGVLGVSPRPGGSGKFSGGLACTKSWSEGDVPPPKKISKEF</sequence>
<evidence type="ECO:0000313" key="1">
    <source>
        <dbReference type="EMBL" id="SJZ76395.1"/>
    </source>
</evidence>
<proteinExistence type="predicted"/>
<gene>
    <name evidence="1" type="ORF">SAMN02745108_01542</name>
</gene>
<organism evidence="1 2">
    <name type="scientific">Fibrobacter intestinalis</name>
    <dbReference type="NCBI Taxonomy" id="28122"/>
    <lineage>
        <taxon>Bacteria</taxon>
        <taxon>Pseudomonadati</taxon>
        <taxon>Fibrobacterota</taxon>
        <taxon>Fibrobacteria</taxon>
        <taxon>Fibrobacterales</taxon>
        <taxon>Fibrobacteraceae</taxon>
        <taxon>Fibrobacter</taxon>
    </lineage>
</organism>
<dbReference type="EMBL" id="FUWU01000023">
    <property type="protein sequence ID" value="SJZ76395.1"/>
    <property type="molecule type" value="Genomic_DNA"/>
</dbReference>
<protein>
    <submittedName>
        <fullName evidence="1">Uncharacterized protein</fullName>
    </submittedName>
</protein>
<dbReference type="Proteomes" id="UP000190449">
    <property type="component" value="Unassembled WGS sequence"/>
</dbReference>
<name>A0A1T4NB90_9BACT</name>
<dbReference type="AlphaFoldDB" id="A0A1T4NB90"/>